<dbReference type="PANTHER" id="PTHR43229:SF6">
    <property type="entry name" value="ABC-TYPE MULTIDRUG TRANSPORT SYSTEM, PERMEASE COMPONENT"/>
    <property type="match status" value="1"/>
</dbReference>
<dbReference type="PIRSF" id="PIRSF006648">
    <property type="entry name" value="DrrB"/>
    <property type="match status" value="1"/>
</dbReference>
<keyword evidence="4 5" id="KW-0472">Membrane</keyword>
<name>A0ABQ1FY21_9BACL</name>
<feature type="domain" description="ABC-2 type transporter transmembrane" evidence="6">
    <location>
        <begin position="54"/>
        <end position="238"/>
    </location>
</feature>
<feature type="transmembrane region" description="Helical" evidence="5">
    <location>
        <begin position="21"/>
        <end position="42"/>
    </location>
</feature>
<evidence type="ECO:0000256" key="2">
    <source>
        <dbReference type="ARBA" id="ARBA00022692"/>
    </source>
</evidence>
<feature type="transmembrane region" description="Helical" evidence="5">
    <location>
        <begin position="220"/>
        <end position="240"/>
    </location>
</feature>
<dbReference type="InterPro" id="IPR013525">
    <property type="entry name" value="ABC2_TM"/>
</dbReference>
<dbReference type="Pfam" id="PF12698">
    <property type="entry name" value="ABC2_membrane_3"/>
    <property type="match status" value="1"/>
</dbReference>
<dbReference type="EMBL" id="BMHF01000005">
    <property type="protein sequence ID" value="GGA33689.1"/>
    <property type="molecule type" value="Genomic_DNA"/>
</dbReference>
<proteinExistence type="predicted"/>
<dbReference type="PANTHER" id="PTHR43229">
    <property type="entry name" value="NODULATION PROTEIN J"/>
    <property type="match status" value="1"/>
</dbReference>
<dbReference type="Proteomes" id="UP000609323">
    <property type="component" value="Unassembled WGS sequence"/>
</dbReference>
<comment type="caution">
    <text evidence="7">The sequence shown here is derived from an EMBL/GenBank/DDBJ whole genome shotgun (WGS) entry which is preliminary data.</text>
</comment>
<evidence type="ECO:0000256" key="4">
    <source>
        <dbReference type="ARBA" id="ARBA00023136"/>
    </source>
</evidence>
<comment type="subcellular location">
    <subcellularLocation>
        <location evidence="1">Membrane</location>
        <topology evidence="1">Multi-pass membrane protein</topology>
    </subcellularLocation>
</comment>
<organism evidence="7 8">
    <name type="scientific">Paenibacillus physcomitrellae</name>
    <dbReference type="NCBI Taxonomy" id="1619311"/>
    <lineage>
        <taxon>Bacteria</taxon>
        <taxon>Bacillati</taxon>
        <taxon>Bacillota</taxon>
        <taxon>Bacilli</taxon>
        <taxon>Bacillales</taxon>
        <taxon>Paenibacillaceae</taxon>
        <taxon>Paenibacillus</taxon>
    </lineage>
</organism>
<feature type="transmembrane region" description="Helical" evidence="5">
    <location>
        <begin position="164"/>
        <end position="184"/>
    </location>
</feature>
<keyword evidence="2 5" id="KW-0812">Transmembrane</keyword>
<evidence type="ECO:0000256" key="1">
    <source>
        <dbReference type="ARBA" id="ARBA00004141"/>
    </source>
</evidence>
<evidence type="ECO:0000313" key="7">
    <source>
        <dbReference type="EMBL" id="GGA33689.1"/>
    </source>
</evidence>
<evidence type="ECO:0000256" key="3">
    <source>
        <dbReference type="ARBA" id="ARBA00022989"/>
    </source>
</evidence>
<feature type="transmembrane region" description="Helical" evidence="5">
    <location>
        <begin position="54"/>
        <end position="79"/>
    </location>
</feature>
<dbReference type="InterPro" id="IPR000412">
    <property type="entry name" value="ABC_2_transport"/>
</dbReference>
<accession>A0ABQ1FY21</accession>
<keyword evidence="8" id="KW-1185">Reference proteome</keyword>
<sequence length="247" mass="27179">MSRAMTAQCRAEILRTLRNRRFVIFALLMPALFYFIFTSVVGDAMQIGGIEWKAYYLMSMTVYGVLGSSITSLSSRLAAERASGYNRLLRVTPLSSSIYVASKMVSTSVINAGIILFMFLLGSLFKGVVMSWEQWLFCGLWIWAGALPFMALGTLLGQLRNTDAVQVVSQLVYMGISILGGLWFPKQAMSPVLQRVMELMPSYRFGSGAWGLAAGHSVSGSSLLTLVVYAALFVVLSSYLNKRQDAI</sequence>
<gene>
    <name evidence="7" type="ORF">GCM10010917_18650</name>
</gene>
<protein>
    <submittedName>
        <fullName evidence="7">ABC transporter permease</fullName>
    </submittedName>
</protein>
<evidence type="ECO:0000313" key="8">
    <source>
        <dbReference type="Proteomes" id="UP000609323"/>
    </source>
</evidence>
<reference evidence="8" key="1">
    <citation type="journal article" date="2019" name="Int. J. Syst. Evol. Microbiol.">
        <title>The Global Catalogue of Microorganisms (GCM) 10K type strain sequencing project: providing services to taxonomists for standard genome sequencing and annotation.</title>
        <authorList>
            <consortium name="The Broad Institute Genomics Platform"/>
            <consortium name="The Broad Institute Genome Sequencing Center for Infectious Disease"/>
            <person name="Wu L."/>
            <person name="Ma J."/>
        </authorList>
    </citation>
    <scope>NUCLEOTIDE SEQUENCE [LARGE SCALE GENOMIC DNA]</scope>
    <source>
        <strain evidence="8">CGMCC 1.15044</strain>
    </source>
</reference>
<feature type="transmembrane region" description="Helical" evidence="5">
    <location>
        <begin position="134"/>
        <end position="157"/>
    </location>
</feature>
<keyword evidence="3 5" id="KW-1133">Transmembrane helix</keyword>
<dbReference type="InterPro" id="IPR051784">
    <property type="entry name" value="Nod_factor_ABC_transporter"/>
</dbReference>
<feature type="transmembrane region" description="Helical" evidence="5">
    <location>
        <begin position="100"/>
        <end position="122"/>
    </location>
</feature>
<evidence type="ECO:0000256" key="5">
    <source>
        <dbReference type="SAM" id="Phobius"/>
    </source>
</evidence>
<evidence type="ECO:0000259" key="6">
    <source>
        <dbReference type="Pfam" id="PF12698"/>
    </source>
</evidence>